<reference evidence="8 9" key="1">
    <citation type="journal article" date="2017" name="PLoS Biol.">
        <title>The sea cucumber genome provides insights into morphological evolution and visceral regeneration.</title>
        <authorList>
            <person name="Zhang X."/>
            <person name="Sun L."/>
            <person name="Yuan J."/>
            <person name="Sun Y."/>
            <person name="Gao Y."/>
            <person name="Zhang L."/>
            <person name="Li S."/>
            <person name="Dai H."/>
            <person name="Hamel J.F."/>
            <person name="Liu C."/>
            <person name="Yu Y."/>
            <person name="Liu S."/>
            <person name="Lin W."/>
            <person name="Guo K."/>
            <person name="Jin S."/>
            <person name="Xu P."/>
            <person name="Storey K.B."/>
            <person name="Huan P."/>
            <person name="Zhang T."/>
            <person name="Zhou Y."/>
            <person name="Zhang J."/>
            <person name="Lin C."/>
            <person name="Li X."/>
            <person name="Xing L."/>
            <person name="Huo D."/>
            <person name="Sun M."/>
            <person name="Wang L."/>
            <person name="Mercier A."/>
            <person name="Li F."/>
            <person name="Yang H."/>
            <person name="Xiang J."/>
        </authorList>
    </citation>
    <scope>NUCLEOTIDE SEQUENCE [LARGE SCALE GENOMIC DNA]</scope>
    <source>
        <strain evidence="8">Shaxun</strain>
        <tissue evidence="8">Muscle</tissue>
    </source>
</reference>
<evidence type="ECO:0000256" key="3">
    <source>
        <dbReference type="ARBA" id="ARBA00022723"/>
    </source>
</evidence>
<dbReference type="PANTHER" id="PTHR43690:SF18">
    <property type="entry name" value="INSULIN-DEGRADING ENZYME-RELATED"/>
    <property type="match status" value="1"/>
</dbReference>
<evidence type="ECO:0000256" key="2">
    <source>
        <dbReference type="ARBA" id="ARBA00022670"/>
    </source>
</evidence>
<keyword evidence="6" id="KW-0482">Metalloprotease</keyword>
<dbReference type="GO" id="GO:0005739">
    <property type="term" value="C:mitochondrion"/>
    <property type="evidence" value="ECO:0007669"/>
    <property type="project" value="TreeGrafter"/>
</dbReference>
<dbReference type="GO" id="GO:0043171">
    <property type="term" value="P:peptide catabolic process"/>
    <property type="evidence" value="ECO:0007669"/>
    <property type="project" value="TreeGrafter"/>
</dbReference>
<keyword evidence="4" id="KW-0378">Hydrolase</keyword>
<evidence type="ECO:0000256" key="5">
    <source>
        <dbReference type="ARBA" id="ARBA00022833"/>
    </source>
</evidence>
<dbReference type="EMBL" id="MRZV01000463">
    <property type="protein sequence ID" value="PIK49483.1"/>
    <property type="molecule type" value="Genomic_DNA"/>
</dbReference>
<comment type="caution">
    <text evidence="8">The sequence shown here is derived from an EMBL/GenBank/DDBJ whole genome shotgun (WGS) entry which is preliminary data.</text>
</comment>
<dbReference type="InterPro" id="IPR011765">
    <property type="entry name" value="Pept_M16_N"/>
</dbReference>
<dbReference type="GO" id="GO:0004222">
    <property type="term" value="F:metalloendopeptidase activity"/>
    <property type="evidence" value="ECO:0007669"/>
    <property type="project" value="TreeGrafter"/>
</dbReference>
<keyword evidence="3" id="KW-0479">Metal-binding</keyword>
<keyword evidence="5" id="KW-0862">Zinc</keyword>
<evidence type="ECO:0000313" key="9">
    <source>
        <dbReference type="Proteomes" id="UP000230750"/>
    </source>
</evidence>
<proteinExistence type="inferred from homology"/>
<dbReference type="GO" id="GO:0046872">
    <property type="term" value="F:metal ion binding"/>
    <property type="evidence" value="ECO:0007669"/>
    <property type="project" value="UniProtKB-KW"/>
</dbReference>
<dbReference type="Gene3D" id="3.30.830.10">
    <property type="entry name" value="Metalloenzyme, LuxS/M16 peptidase-like"/>
    <property type="match status" value="1"/>
</dbReference>
<dbReference type="GO" id="GO:0005829">
    <property type="term" value="C:cytosol"/>
    <property type="evidence" value="ECO:0007669"/>
    <property type="project" value="TreeGrafter"/>
</dbReference>
<gene>
    <name evidence="8" type="ORF">BSL78_13631</name>
</gene>
<keyword evidence="9" id="KW-1185">Reference proteome</keyword>
<evidence type="ECO:0000259" key="7">
    <source>
        <dbReference type="Pfam" id="PF00675"/>
    </source>
</evidence>
<evidence type="ECO:0000313" key="8">
    <source>
        <dbReference type="EMBL" id="PIK49483.1"/>
    </source>
</evidence>
<dbReference type="GO" id="GO:0051603">
    <property type="term" value="P:proteolysis involved in protein catabolic process"/>
    <property type="evidence" value="ECO:0007669"/>
    <property type="project" value="TreeGrafter"/>
</dbReference>
<dbReference type="InterPro" id="IPR050626">
    <property type="entry name" value="Peptidase_M16"/>
</dbReference>
<dbReference type="InterPro" id="IPR011249">
    <property type="entry name" value="Metalloenz_LuxS/M16"/>
</dbReference>
<dbReference type="PANTHER" id="PTHR43690">
    <property type="entry name" value="NARDILYSIN"/>
    <property type="match status" value="1"/>
</dbReference>
<name>A0A2G8KN99_STIJA</name>
<protein>
    <submittedName>
        <fullName evidence="8">Putative insulin-degrading enzyme-like</fullName>
    </submittedName>
</protein>
<dbReference type="OrthoDB" id="952271at2759"/>
<evidence type="ECO:0000256" key="4">
    <source>
        <dbReference type="ARBA" id="ARBA00022801"/>
    </source>
</evidence>
<sequence>MSDPWNCLVLLISWNICYSRNRKVSFENEYTQFLSQHGGGSNAFTSAEHTTFYFDVAHEHLEGALDRFGQFFLCPLFNKSAQERE</sequence>
<dbReference type="Proteomes" id="UP000230750">
    <property type="component" value="Unassembled WGS sequence"/>
</dbReference>
<dbReference type="STRING" id="307972.A0A2G8KN99"/>
<dbReference type="SUPFAM" id="SSF63411">
    <property type="entry name" value="LuxS/MPP-like metallohydrolase"/>
    <property type="match status" value="1"/>
</dbReference>
<evidence type="ECO:0000256" key="6">
    <source>
        <dbReference type="ARBA" id="ARBA00023049"/>
    </source>
</evidence>
<dbReference type="Pfam" id="PF00675">
    <property type="entry name" value="Peptidase_M16"/>
    <property type="match status" value="1"/>
</dbReference>
<dbReference type="AlphaFoldDB" id="A0A2G8KN99"/>
<comment type="similarity">
    <text evidence="1">Belongs to the peptidase M16 family.</text>
</comment>
<organism evidence="8 9">
    <name type="scientific">Stichopus japonicus</name>
    <name type="common">Sea cucumber</name>
    <dbReference type="NCBI Taxonomy" id="307972"/>
    <lineage>
        <taxon>Eukaryota</taxon>
        <taxon>Metazoa</taxon>
        <taxon>Echinodermata</taxon>
        <taxon>Eleutherozoa</taxon>
        <taxon>Echinozoa</taxon>
        <taxon>Holothuroidea</taxon>
        <taxon>Aspidochirotacea</taxon>
        <taxon>Aspidochirotida</taxon>
        <taxon>Stichopodidae</taxon>
        <taxon>Apostichopus</taxon>
    </lineage>
</organism>
<keyword evidence="2" id="KW-0645">Protease</keyword>
<evidence type="ECO:0000256" key="1">
    <source>
        <dbReference type="ARBA" id="ARBA00007261"/>
    </source>
</evidence>
<accession>A0A2G8KN99</accession>
<feature type="domain" description="Peptidase M16 N-terminal" evidence="7">
    <location>
        <begin position="24"/>
        <end position="84"/>
    </location>
</feature>